<reference evidence="1 2" key="1">
    <citation type="submission" date="2017-11" db="EMBL/GenBank/DDBJ databases">
        <title>Genome sequence of the bacterial symbiont EPR9N from a vent mussel Bathymodiolus thermophilus.</title>
        <authorList>
            <person name="Won Y.-J."/>
        </authorList>
    </citation>
    <scope>NUCLEOTIDE SEQUENCE [LARGE SCALE GENOMIC DNA]</scope>
    <source>
        <strain evidence="1 2">EPR9N</strain>
    </source>
</reference>
<dbReference type="EMBL" id="CP024634">
    <property type="protein sequence ID" value="AYQ57138.1"/>
    <property type="molecule type" value="Genomic_DNA"/>
</dbReference>
<sequence>MDNEQHSIFASPKKMVVRGVAGKIVKRVKSKFLMTTHICTRVSMDKNEHQSRPQAP</sequence>
<evidence type="ECO:0000313" key="2">
    <source>
        <dbReference type="Proteomes" id="UP000278334"/>
    </source>
</evidence>
<protein>
    <submittedName>
        <fullName evidence="1">Uncharacterized protein</fullName>
    </submittedName>
</protein>
<name>A0A3G3IN27_9GAMM</name>
<dbReference type="KEGG" id="bthg:MS2017_1451"/>
<dbReference type="AlphaFoldDB" id="A0A3G3IN27"/>
<gene>
    <name evidence="1" type="ORF">MS2017_1451</name>
</gene>
<dbReference type="Proteomes" id="UP000278334">
    <property type="component" value="Chromosome"/>
</dbReference>
<proteinExistence type="predicted"/>
<accession>A0A3G3IN27</accession>
<organism evidence="1 2">
    <name type="scientific">Bathymodiolus thermophilus thioautotrophic gill symbiont</name>
    <dbReference type="NCBI Taxonomy" id="2360"/>
    <lineage>
        <taxon>Bacteria</taxon>
        <taxon>Pseudomonadati</taxon>
        <taxon>Pseudomonadota</taxon>
        <taxon>Gammaproteobacteria</taxon>
        <taxon>sulfur-oxidizing symbionts</taxon>
    </lineage>
</organism>
<evidence type="ECO:0000313" key="1">
    <source>
        <dbReference type="EMBL" id="AYQ57138.1"/>
    </source>
</evidence>